<dbReference type="Gene3D" id="1.10.10.10">
    <property type="entry name" value="Winged helix-like DNA-binding domain superfamily/Winged helix DNA-binding domain"/>
    <property type="match status" value="1"/>
</dbReference>
<dbReference type="Pfam" id="PF12802">
    <property type="entry name" value="MarR_2"/>
    <property type="match status" value="1"/>
</dbReference>
<name>A0A085WSN8_9BACT</name>
<dbReference type="InterPro" id="IPR036388">
    <property type="entry name" value="WH-like_DNA-bd_sf"/>
</dbReference>
<dbReference type="SUPFAM" id="SSF46785">
    <property type="entry name" value="Winged helix' DNA-binding domain"/>
    <property type="match status" value="1"/>
</dbReference>
<dbReference type="STRING" id="394096.DB31_5743"/>
<dbReference type="EMBL" id="JMCB01000003">
    <property type="protein sequence ID" value="KFE70701.1"/>
    <property type="molecule type" value="Genomic_DNA"/>
</dbReference>
<keyword evidence="3" id="KW-1185">Reference proteome</keyword>
<comment type="caution">
    <text evidence="2">The sequence shown here is derived from an EMBL/GenBank/DDBJ whole genome shotgun (WGS) entry which is preliminary data.</text>
</comment>
<protein>
    <submittedName>
        <fullName evidence="2">Transcriptional regulator, MarR family protein</fullName>
    </submittedName>
</protein>
<dbReference type="InterPro" id="IPR036390">
    <property type="entry name" value="WH_DNA-bd_sf"/>
</dbReference>
<dbReference type="GO" id="GO:0003700">
    <property type="term" value="F:DNA-binding transcription factor activity"/>
    <property type="evidence" value="ECO:0007669"/>
    <property type="project" value="InterPro"/>
</dbReference>
<dbReference type="AlphaFoldDB" id="A0A085WSN8"/>
<dbReference type="InterPro" id="IPR000835">
    <property type="entry name" value="HTH_MarR-typ"/>
</dbReference>
<dbReference type="RefSeq" id="WP_044185942.1">
    <property type="nucleotide sequence ID" value="NZ_JMCB01000003.1"/>
</dbReference>
<sequence>MAHETESPEVKLEELDLGYLALFVGMRVNEQVLEGIHAAGFTGVRHSHGYVVQHLLGGPRSISELAALLEVTQQAASKTVAELTQLGLLEPVSSADARVRRVQLSARGHTLVDTGRTLRAELQQRFEASLGKRAVQDARTLLARVLTSLGGAEAVQSRRIRLPR</sequence>
<accession>A0A085WSN8</accession>
<reference evidence="2 3" key="1">
    <citation type="submission" date="2014-04" db="EMBL/GenBank/DDBJ databases">
        <title>Genome assembly of Hyalangium minutum DSM 14724.</title>
        <authorList>
            <person name="Sharma G."/>
            <person name="Subramanian S."/>
        </authorList>
    </citation>
    <scope>NUCLEOTIDE SEQUENCE [LARGE SCALE GENOMIC DNA]</scope>
    <source>
        <strain evidence="2 3">DSM 14724</strain>
    </source>
</reference>
<evidence type="ECO:0000313" key="2">
    <source>
        <dbReference type="EMBL" id="KFE70701.1"/>
    </source>
</evidence>
<dbReference type="Proteomes" id="UP000028725">
    <property type="component" value="Unassembled WGS sequence"/>
</dbReference>
<feature type="domain" description="HTH marR-type" evidence="1">
    <location>
        <begin position="45"/>
        <end position="96"/>
    </location>
</feature>
<gene>
    <name evidence="2" type="ORF">DB31_5743</name>
</gene>
<evidence type="ECO:0000313" key="3">
    <source>
        <dbReference type="Proteomes" id="UP000028725"/>
    </source>
</evidence>
<organism evidence="2 3">
    <name type="scientific">Hyalangium minutum</name>
    <dbReference type="NCBI Taxonomy" id="394096"/>
    <lineage>
        <taxon>Bacteria</taxon>
        <taxon>Pseudomonadati</taxon>
        <taxon>Myxococcota</taxon>
        <taxon>Myxococcia</taxon>
        <taxon>Myxococcales</taxon>
        <taxon>Cystobacterineae</taxon>
        <taxon>Archangiaceae</taxon>
        <taxon>Hyalangium</taxon>
    </lineage>
</organism>
<proteinExistence type="predicted"/>
<evidence type="ECO:0000259" key="1">
    <source>
        <dbReference type="Pfam" id="PF12802"/>
    </source>
</evidence>